<dbReference type="EC" id="2.4.1.-" evidence="4"/>
<keyword evidence="2 4" id="KW-0808">Transferase</keyword>
<dbReference type="AlphaFoldDB" id="A0A1Q2MAZ3"/>
<dbReference type="Gene3D" id="2.115.10.20">
    <property type="entry name" value="Glycosyl hydrolase domain, family 43"/>
    <property type="match status" value="1"/>
</dbReference>
<dbReference type="InterPro" id="IPR023296">
    <property type="entry name" value="Glyco_hydro_beta-prop_sf"/>
</dbReference>
<evidence type="ECO:0000313" key="5">
    <source>
        <dbReference type="Proteomes" id="UP000188181"/>
    </source>
</evidence>
<dbReference type="InterPro" id="IPR007184">
    <property type="entry name" value="Mannoside_phosphorylase"/>
</dbReference>
<dbReference type="RefSeq" id="WP_186804785.1">
    <property type="nucleotide sequence ID" value="NZ_CP019646.1"/>
</dbReference>
<reference evidence="5" key="1">
    <citation type="submission" date="2017-02" db="EMBL/GenBank/DDBJ databases">
        <title>Comparative genomics and description of representatives of a novel lineage of planctomycetes thriving in anoxic sediments.</title>
        <authorList>
            <person name="Spring S."/>
            <person name="Bunk B."/>
            <person name="Sproer C."/>
        </authorList>
    </citation>
    <scope>NUCLEOTIDE SEQUENCE [LARGE SCALE GENOMIC DNA]</scope>
    <source>
        <strain evidence="5">SM-Chi-D1</strain>
    </source>
</reference>
<evidence type="ECO:0000256" key="3">
    <source>
        <dbReference type="ARBA" id="ARBA00024356"/>
    </source>
</evidence>
<organism evidence="4 5">
    <name type="scientific">Limihaloglobus sulfuriphilus</name>
    <dbReference type="NCBI Taxonomy" id="1851148"/>
    <lineage>
        <taxon>Bacteria</taxon>
        <taxon>Pseudomonadati</taxon>
        <taxon>Planctomycetota</taxon>
        <taxon>Phycisphaerae</taxon>
        <taxon>Sedimentisphaerales</taxon>
        <taxon>Sedimentisphaeraceae</taxon>
        <taxon>Limihaloglobus</taxon>
    </lineage>
</organism>
<dbReference type="STRING" id="1851148.SMSP2_00185"/>
<keyword evidence="5" id="KW-1185">Reference proteome</keyword>
<dbReference type="PANTHER" id="PTHR34106">
    <property type="entry name" value="GLYCOSIDASE"/>
    <property type="match status" value="1"/>
</dbReference>
<sequence length="314" mass="35455">MLYQKKYIVHRCAHNPILTKDDFPGDIVSVFNSGIIKHNGKYVMICRCEDSSFSRYMWVAQSDDGIKFTLRDKPLAMPLDDPLFREYVDGEKSYWDPRITCIEGQHYIVHAADVTNGASCQLGLFKIDDSFEKLEWMGLISEPDNRNGVLFPRKINGLYYRLDRPNDNGGFDIWACSSPDLIYWGNPRRVLSKSLIGWGEKKIGPGAVPIETDAGWLCIIHGVRRQCTDEVYSLGVMLLDRDDPTKMIACSRRAILAPEEPYELMGQSMNVVFTNGAVAEDDGTVKIYYGGADQVQCLATAKIDDLIDSCLNDR</sequence>
<name>A0A1Q2MAZ3_9BACT</name>
<dbReference type="CDD" id="cd08993">
    <property type="entry name" value="GH130"/>
    <property type="match status" value="1"/>
</dbReference>
<evidence type="ECO:0000256" key="2">
    <source>
        <dbReference type="ARBA" id="ARBA00022679"/>
    </source>
</evidence>
<dbReference type="Pfam" id="PF04041">
    <property type="entry name" value="Glyco_hydro_130"/>
    <property type="match status" value="1"/>
</dbReference>
<evidence type="ECO:0000256" key="1">
    <source>
        <dbReference type="ARBA" id="ARBA00022676"/>
    </source>
</evidence>
<gene>
    <name evidence="4" type="ORF">SMSP2_00185</name>
</gene>
<dbReference type="KEGG" id="pbas:SMSP2_00185"/>
<keyword evidence="1 4" id="KW-0328">Glycosyltransferase</keyword>
<evidence type="ECO:0000313" key="4">
    <source>
        <dbReference type="EMBL" id="AQQ69851.1"/>
    </source>
</evidence>
<dbReference type="SUPFAM" id="SSF75005">
    <property type="entry name" value="Arabinanase/levansucrase/invertase"/>
    <property type="match status" value="1"/>
</dbReference>
<dbReference type="Proteomes" id="UP000188181">
    <property type="component" value="Chromosome"/>
</dbReference>
<comment type="similarity">
    <text evidence="3">Belongs to the glycosyl hydrolase 130 family.</text>
</comment>
<dbReference type="PIRSF" id="PIRSF016202">
    <property type="entry name" value="PH1107"/>
    <property type="match status" value="1"/>
</dbReference>
<protein>
    <submittedName>
        <fullName evidence="4">Beta-1,4-mannooligosaccharide phosphorylase</fullName>
        <ecNumber evidence="4">2.4.1.-</ecNumber>
    </submittedName>
</protein>
<dbReference type="EMBL" id="CP019646">
    <property type="protein sequence ID" value="AQQ69851.1"/>
    <property type="molecule type" value="Genomic_DNA"/>
</dbReference>
<proteinExistence type="inferred from homology"/>
<accession>A0A1Q2MAZ3</accession>
<dbReference type="GO" id="GO:0016757">
    <property type="term" value="F:glycosyltransferase activity"/>
    <property type="evidence" value="ECO:0007669"/>
    <property type="project" value="UniProtKB-KW"/>
</dbReference>
<dbReference type="PANTHER" id="PTHR34106:SF5">
    <property type="entry name" value="GLYCOSIDASE"/>
    <property type="match status" value="1"/>
</dbReference>